<comment type="caution">
    <text evidence="6">The sequence shown here is derived from an EMBL/GenBank/DDBJ whole genome shotgun (WGS) entry which is preliminary data.</text>
</comment>
<dbReference type="PRINTS" id="PR00727">
    <property type="entry name" value="LEADERPTASE"/>
</dbReference>
<dbReference type="NCBIfam" id="TIGR02227">
    <property type="entry name" value="sigpep_I_bact"/>
    <property type="match status" value="1"/>
</dbReference>
<dbReference type="PANTHER" id="PTHR43390">
    <property type="entry name" value="SIGNAL PEPTIDASE I"/>
    <property type="match status" value="1"/>
</dbReference>
<organism evidence="6 7">
    <name type="scientific">Enterococcus faecium</name>
    <name type="common">Streptococcus faecium</name>
    <dbReference type="NCBI Taxonomy" id="1352"/>
    <lineage>
        <taxon>Bacteria</taxon>
        <taxon>Bacillati</taxon>
        <taxon>Bacillota</taxon>
        <taxon>Bacilli</taxon>
        <taxon>Lactobacillales</taxon>
        <taxon>Enterococcaceae</taxon>
        <taxon>Enterococcus</taxon>
    </lineage>
</organism>
<sequence>MKKVLKGLSFIVSVVIMTTLLYNYVFFIILVPSASMYPTIEIGDRIITTRIHNTSSIERGQILVFYSDEFKETMVKRVIGLPNDQIEINSDGKVSVNNQELNETYVKYPDTKSGSFKVPEGEYFFLGDYRIHSYDSRKWNDPFISESKILGQARFILFPFDRISILE</sequence>
<dbReference type="PANTHER" id="PTHR43390:SF1">
    <property type="entry name" value="CHLOROPLAST PROCESSING PEPTIDASE"/>
    <property type="match status" value="1"/>
</dbReference>
<proteinExistence type="inferred from homology"/>
<comment type="subcellular location">
    <subcellularLocation>
        <location evidence="1">Cell membrane</location>
        <topology evidence="1">Single-pass type II membrane protein</topology>
    </subcellularLocation>
    <subcellularLocation>
        <location evidence="4">Membrane</location>
        <topology evidence="4">Single-pass type II membrane protein</topology>
    </subcellularLocation>
</comment>
<keyword evidence="4" id="KW-0812">Transmembrane</keyword>
<dbReference type="GO" id="GO:0005886">
    <property type="term" value="C:plasma membrane"/>
    <property type="evidence" value="ECO:0007669"/>
    <property type="project" value="UniProtKB-SubCell"/>
</dbReference>
<dbReference type="InterPro" id="IPR000223">
    <property type="entry name" value="Pept_S26A_signal_pept_1"/>
</dbReference>
<dbReference type="RefSeq" id="WP_002291553.1">
    <property type="nucleotide sequence ID" value="NZ_CAKMBT010000035.1"/>
</dbReference>
<dbReference type="GO" id="GO:0004252">
    <property type="term" value="F:serine-type endopeptidase activity"/>
    <property type="evidence" value="ECO:0007669"/>
    <property type="project" value="InterPro"/>
</dbReference>
<feature type="active site" evidence="3">
    <location>
        <position position="35"/>
    </location>
</feature>
<keyword evidence="4" id="KW-0645">Protease</keyword>
<dbReference type="CDD" id="cd06530">
    <property type="entry name" value="S26_SPase_I"/>
    <property type="match status" value="1"/>
</dbReference>
<dbReference type="AlphaFoldDB" id="A0AB74CQL9"/>
<name>A0AB74CQL9_ENTFC</name>
<feature type="active site" evidence="3">
    <location>
        <position position="76"/>
    </location>
</feature>
<protein>
    <recommendedName>
        <fullName evidence="4">Signal peptidase I</fullName>
        <ecNumber evidence="4">3.4.21.89</ecNumber>
    </recommendedName>
</protein>
<keyword evidence="4 6" id="KW-0378">Hydrolase</keyword>
<dbReference type="InterPro" id="IPR036286">
    <property type="entry name" value="LexA/Signal_pep-like_sf"/>
</dbReference>
<dbReference type="EMBL" id="RKNM01000047">
    <property type="protein sequence ID" value="ROX52378.1"/>
    <property type="molecule type" value="Genomic_DNA"/>
</dbReference>
<accession>A0AB74CQL9</accession>
<feature type="transmembrane region" description="Helical" evidence="4">
    <location>
        <begin position="7"/>
        <end position="31"/>
    </location>
</feature>
<dbReference type="EC" id="3.4.21.89" evidence="4"/>
<reference evidence="6 7" key="1">
    <citation type="submission" date="2018-10" db="EMBL/GenBank/DDBJ databases">
        <title>Genotypes and phenotypes of Enterococci isolated from broiler chickens.</title>
        <authorList>
            <person name="Muhammad A.R."/>
            <person name="Diarra M.S."/>
        </authorList>
    </citation>
    <scope>NUCLEOTIDE SEQUENCE [LARGE SCALE GENOMIC DNA]</scope>
    <source>
        <strain evidence="6 7">P5 C A 35</strain>
    </source>
</reference>
<keyword evidence="4" id="KW-1133">Transmembrane helix</keyword>
<evidence type="ECO:0000313" key="7">
    <source>
        <dbReference type="Proteomes" id="UP000281752"/>
    </source>
</evidence>
<evidence type="ECO:0000256" key="2">
    <source>
        <dbReference type="ARBA" id="ARBA00009370"/>
    </source>
</evidence>
<dbReference type="Proteomes" id="UP000281752">
    <property type="component" value="Unassembled WGS sequence"/>
</dbReference>
<evidence type="ECO:0000259" key="5">
    <source>
        <dbReference type="Pfam" id="PF10502"/>
    </source>
</evidence>
<comment type="catalytic activity">
    <reaction evidence="4">
        <text>Cleavage of hydrophobic, N-terminal signal or leader sequences from secreted and periplasmic proteins.</text>
        <dbReference type="EC" id="3.4.21.89"/>
    </reaction>
</comment>
<evidence type="ECO:0000256" key="4">
    <source>
        <dbReference type="RuleBase" id="RU362042"/>
    </source>
</evidence>
<feature type="domain" description="Peptidase S26" evidence="5">
    <location>
        <begin position="8"/>
        <end position="157"/>
    </location>
</feature>
<comment type="similarity">
    <text evidence="2 4">Belongs to the peptidase S26 family.</text>
</comment>
<evidence type="ECO:0000256" key="1">
    <source>
        <dbReference type="ARBA" id="ARBA00004401"/>
    </source>
</evidence>
<gene>
    <name evidence="6" type="primary">lepB</name>
    <name evidence="6" type="ORF">EGW36_14110</name>
</gene>
<evidence type="ECO:0000256" key="3">
    <source>
        <dbReference type="PIRSR" id="PIRSR600223-1"/>
    </source>
</evidence>
<dbReference type="Pfam" id="PF10502">
    <property type="entry name" value="Peptidase_S26"/>
    <property type="match status" value="1"/>
</dbReference>
<dbReference type="InterPro" id="IPR019533">
    <property type="entry name" value="Peptidase_S26"/>
</dbReference>
<dbReference type="SUPFAM" id="SSF51306">
    <property type="entry name" value="LexA/Signal peptidase"/>
    <property type="match status" value="1"/>
</dbReference>
<dbReference type="GO" id="GO:0009003">
    <property type="term" value="F:signal peptidase activity"/>
    <property type="evidence" value="ECO:0007669"/>
    <property type="project" value="UniProtKB-EC"/>
</dbReference>
<evidence type="ECO:0000313" key="6">
    <source>
        <dbReference type="EMBL" id="ROX52378.1"/>
    </source>
</evidence>
<keyword evidence="4" id="KW-0472">Membrane</keyword>
<dbReference type="GO" id="GO:0006465">
    <property type="term" value="P:signal peptide processing"/>
    <property type="evidence" value="ECO:0007669"/>
    <property type="project" value="InterPro"/>
</dbReference>
<dbReference type="Gene3D" id="2.10.109.10">
    <property type="entry name" value="Umud Fragment, subunit A"/>
    <property type="match status" value="1"/>
</dbReference>